<dbReference type="AlphaFoldDB" id="A0A502C8N7"/>
<keyword evidence="2" id="KW-1185">Reference proteome</keyword>
<dbReference type="OrthoDB" id="9970257at2"/>
<evidence type="ECO:0000313" key="1">
    <source>
        <dbReference type="EMBL" id="TPG09965.1"/>
    </source>
</evidence>
<organism evidence="1 2">
    <name type="scientific">Sphingomonas oligophenolica</name>
    <dbReference type="NCBI Taxonomy" id="301154"/>
    <lineage>
        <taxon>Bacteria</taxon>
        <taxon>Pseudomonadati</taxon>
        <taxon>Pseudomonadota</taxon>
        <taxon>Alphaproteobacteria</taxon>
        <taxon>Sphingomonadales</taxon>
        <taxon>Sphingomonadaceae</taxon>
        <taxon>Sphingomonas</taxon>
    </lineage>
</organism>
<sequence length="83" mass="9058">MTGETPEDELATRQDPRLFTVGRALRATYDADNHDSLDPVATGLMLDLARVEPPVAPRIAEAGAGPVRATWMARILGLLPRRH</sequence>
<dbReference type="RefSeq" id="WP_140872514.1">
    <property type="nucleotide sequence ID" value="NZ_RCZK01000013.1"/>
</dbReference>
<name>A0A502C8N7_9SPHN</name>
<comment type="caution">
    <text evidence="1">The sequence shown here is derived from an EMBL/GenBank/DDBJ whole genome shotgun (WGS) entry which is preliminary data.</text>
</comment>
<dbReference type="Proteomes" id="UP000318413">
    <property type="component" value="Unassembled WGS sequence"/>
</dbReference>
<protein>
    <submittedName>
        <fullName evidence="1">Uncharacterized protein</fullName>
    </submittedName>
</protein>
<dbReference type="EMBL" id="RCZK01000013">
    <property type="protein sequence ID" value="TPG09965.1"/>
    <property type="molecule type" value="Genomic_DNA"/>
</dbReference>
<reference evidence="1 2" key="1">
    <citation type="journal article" date="2019" name="Environ. Microbiol.">
        <title>Species interactions and distinct microbial communities in high Arctic permafrost affected cryosols are associated with the CH4 and CO2 gas fluxes.</title>
        <authorList>
            <person name="Altshuler I."/>
            <person name="Hamel J."/>
            <person name="Turney S."/>
            <person name="Magnuson E."/>
            <person name="Levesque R."/>
            <person name="Greer C."/>
            <person name="Whyte L.G."/>
        </authorList>
    </citation>
    <scope>NUCLEOTIDE SEQUENCE [LARGE SCALE GENOMIC DNA]</scope>
    <source>
        <strain evidence="1 2">S5.1</strain>
    </source>
</reference>
<accession>A0A502C8N7</accession>
<gene>
    <name evidence="1" type="ORF">EAH84_13355</name>
</gene>
<proteinExistence type="predicted"/>
<evidence type="ECO:0000313" key="2">
    <source>
        <dbReference type="Proteomes" id="UP000318413"/>
    </source>
</evidence>